<reference evidence="1" key="1">
    <citation type="submission" date="2013-04" db="EMBL/GenBank/DDBJ databases">
        <authorList>
            <person name="Qu J."/>
            <person name="Murali S.C."/>
            <person name="Bandaranaike D."/>
            <person name="Bellair M."/>
            <person name="Blankenburg K."/>
            <person name="Chao H."/>
            <person name="Dinh H."/>
            <person name="Doddapaneni H."/>
            <person name="Downs B."/>
            <person name="Dugan-Rocha S."/>
            <person name="Elkadiri S."/>
            <person name="Gnanaolivu R.D."/>
            <person name="Hernandez B."/>
            <person name="Javaid M."/>
            <person name="Jayaseelan J.C."/>
            <person name="Lee S."/>
            <person name="Li M."/>
            <person name="Ming W."/>
            <person name="Munidasa M."/>
            <person name="Muniz J."/>
            <person name="Nguyen L."/>
            <person name="Ongeri F."/>
            <person name="Osuji N."/>
            <person name="Pu L.-L."/>
            <person name="Puazo M."/>
            <person name="Qu C."/>
            <person name="Quiroz J."/>
            <person name="Raj R."/>
            <person name="Weissenberger G."/>
            <person name="Xin Y."/>
            <person name="Zou X."/>
            <person name="Han Y."/>
            <person name="Richards S."/>
            <person name="Worley K."/>
            <person name="Muzny D."/>
            <person name="Gibbs R."/>
        </authorList>
    </citation>
    <scope>NUCLEOTIDE SEQUENCE</scope>
    <source>
        <strain evidence="1">Sampled in the wild</strain>
    </source>
</reference>
<keyword evidence="2" id="KW-1185">Reference proteome</keyword>
<proteinExistence type="predicted"/>
<comment type="caution">
    <text evidence="1">The sequence shown here is derived from an EMBL/GenBank/DDBJ whole genome shotgun (WGS) entry which is preliminary data.</text>
</comment>
<evidence type="ECO:0000313" key="1">
    <source>
        <dbReference type="EMBL" id="KAG8235681.1"/>
    </source>
</evidence>
<reference evidence="1" key="2">
    <citation type="submission" date="2017-10" db="EMBL/GenBank/DDBJ databases">
        <title>Ladona fulva Genome sequencing and assembly.</title>
        <authorList>
            <person name="Murali S."/>
            <person name="Richards S."/>
            <person name="Bandaranaike D."/>
            <person name="Bellair M."/>
            <person name="Blankenburg K."/>
            <person name="Chao H."/>
            <person name="Dinh H."/>
            <person name="Doddapaneni H."/>
            <person name="Dugan-Rocha S."/>
            <person name="Elkadiri S."/>
            <person name="Gnanaolivu R."/>
            <person name="Hernandez B."/>
            <person name="Skinner E."/>
            <person name="Javaid M."/>
            <person name="Lee S."/>
            <person name="Li M."/>
            <person name="Ming W."/>
            <person name="Munidasa M."/>
            <person name="Muniz J."/>
            <person name="Nguyen L."/>
            <person name="Hughes D."/>
            <person name="Osuji N."/>
            <person name="Pu L.-L."/>
            <person name="Puazo M."/>
            <person name="Qu C."/>
            <person name="Quiroz J."/>
            <person name="Raj R."/>
            <person name="Weissenberger G."/>
            <person name="Xin Y."/>
            <person name="Zou X."/>
            <person name="Han Y."/>
            <person name="Worley K."/>
            <person name="Muzny D."/>
            <person name="Gibbs R."/>
        </authorList>
    </citation>
    <scope>NUCLEOTIDE SEQUENCE</scope>
    <source>
        <strain evidence="1">Sampled in the wild</strain>
    </source>
</reference>
<gene>
    <name evidence="1" type="ORF">J437_LFUL014024</name>
</gene>
<dbReference type="OrthoDB" id="5871067at2759"/>
<evidence type="ECO:0000313" key="2">
    <source>
        <dbReference type="Proteomes" id="UP000792457"/>
    </source>
</evidence>
<accession>A0A8K0KI71</accession>
<protein>
    <recommendedName>
        <fullName evidence="3">DNA-directed DNA polymerase</fullName>
    </recommendedName>
</protein>
<name>A0A8K0KI71_LADFU</name>
<dbReference type="EMBL" id="KZ308939">
    <property type="protein sequence ID" value="KAG8235681.1"/>
    <property type="molecule type" value="Genomic_DNA"/>
</dbReference>
<organism evidence="1 2">
    <name type="scientific">Ladona fulva</name>
    <name type="common">Scarce chaser dragonfly</name>
    <name type="synonym">Libellula fulva</name>
    <dbReference type="NCBI Taxonomy" id="123851"/>
    <lineage>
        <taxon>Eukaryota</taxon>
        <taxon>Metazoa</taxon>
        <taxon>Ecdysozoa</taxon>
        <taxon>Arthropoda</taxon>
        <taxon>Hexapoda</taxon>
        <taxon>Insecta</taxon>
        <taxon>Pterygota</taxon>
        <taxon>Palaeoptera</taxon>
        <taxon>Odonata</taxon>
        <taxon>Epiprocta</taxon>
        <taxon>Anisoptera</taxon>
        <taxon>Libelluloidea</taxon>
        <taxon>Libellulidae</taxon>
        <taxon>Ladona</taxon>
    </lineage>
</organism>
<dbReference type="Proteomes" id="UP000792457">
    <property type="component" value="Unassembled WGS sequence"/>
</dbReference>
<dbReference type="AlphaFoldDB" id="A0A8K0KI71"/>
<evidence type="ECO:0008006" key="3">
    <source>
        <dbReference type="Google" id="ProtNLM"/>
    </source>
</evidence>
<sequence length="124" mass="13858">MVKGFFPHFFNTKENSRYVGPIPAPEMYGVDSMSTKDKAAFLSWHGEISASGYVFSMEDEIRKYCVQDVRILRYSCLRFHDILVVTTTAGYRMLPGVEGEPDSGATGEATGVEMAEEATALEWE</sequence>